<dbReference type="RefSeq" id="WP_148605731.1">
    <property type="nucleotide sequence ID" value="NZ_RXYB01000023.1"/>
</dbReference>
<accession>A0ABR6WNZ1</accession>
<evidence type="ECO:0000313" key="2">
    <source>
        <dbReference type="Proteomes" id="UP000653358"/>
    </source>
</evidence>
<evidence type="ECO:0008006" key="3">
    <source>
        <dbReference type="Google" id="ProtNLM"/>
    </source>
</evidence>
<evidence type="ECO:0000313" key="1">
    <source>
        <dbReference type="EMBL" id="MBC3798219.1"/>
    </source>
</evidence>
<gene>
    <name evidence="1" type="ORF">GH807_14380</name>
</gene>
<sequence length="85" mass="9901">MKLSRSTAYHEPVGVAPSKDEINIKNTIDLIHFEEPSYGVRRIRNELYKLGFHPVGRRLVRRYMVPLKSSTAIRVRNLLQMPILI</sequence>
<reference evidence="1 2" key="1">
    <citation type="journal article" date="2020" name="mSystems">
        <title>Defining Genomic and Predicted Metabolic Features of the Acetobacterium Genus.</title>
        <authorList>
            <person name="Ross D.E."/>
            <person name="Marshall C.W."/>
            <person name="Gulliver D."/>
            <person name="May H.D."/>
            <person name="Norman R.S."/>
        </authorList>
    </citation>
    <scope>NUCLEOTIDE SEQUENCE [LARGE SCALE GENOMIC DNA]</scope>
    <source>
        <strain evidence="1 2">DSM 9173</strain>
    </source>
</reference>
<dbReference type="EMBL" id="WJBB01000023">
    <property type="protein sequence ID" value="MBC3798219.1"/>
    <property type="molecule type" value="Genomic_DNA"/>
</dbReference>
<name>A0ABR6WNZ1_9FIRM</name>
<keyword evidence="2" id="KW-1185">Reference proteome</keyword>
<comment type="caution">
    <text evidence="1">The sequence shown here is derived from an EMBL/GenBank/DDBJ whole genome shotgun (WGS) entry which is preliminary data.</text>
</comment>
<protein>
    <recommendedName>
        <fullName evidence="3">HTH-like domain-containing protein</fullName>
    </recommendedName>
</protein>
<proteinExistence type="predicted"/>
<organism evidence="1 2">
    <name type="scientific">Acetobacterium tundrae</name>
    <dbReference type="NCBI Taxonomy" id="132932"/>
    <lineage>
        <taxon>Bacteria</taxon>
        <taxon>Bacillati</taxon>
        <taxon>Bacillota</taxon>
        <taxon>Clostridia</taxon>
        <taxon>Eubacteriales</taxon>
        <taxon>Eubacteriaceae</taxon>
        <taxon>Acetobacterium</taxon>
    </lineage>
</organism>
<dbReference type="Proteomes" id="UP000653358">
    <property type="component" value="Unassembled WGS sequence"/>
</dbReference>